<gene>
    <name evidence="1" type="ORF">GCM10011584_09660</name>
</gene>
<keyword evidence="2" id="KW-1185">Reference proteome</keyword>
<reference evidence="2" key="1">
    <citation type="journal article" date="2019" name="Int. J. Syst. Evol. Microbiol.">
        <title>The Global Catalogue of Microorganisms (GCM) 10K type strain sequencing project: providing services to taxonomists for standard genome sequencing and annotation.</title>
        <authorList>
            <consortium name="The Broad Institute Genomics Platform"/>
            <consortium name="The Broad Institute Genome Sequencing Center for Infectious Disease"/>
            <person name="Wu L."/>
            <person name="Ma J."/>
        </authorList>
    </citation>
    <scope>NUCLEOTIDE SEQUENCE [LARGE SCALE GENOMIC DNA]</scope>
    <source>
        <strain evidence="2">CGMCC 4.7371</strain>
    </source>
</reference>
<dbReference type="EMBL" id="BMNI01000001">
    <property type="protein sequence ID" value="GGO86704.1"/>
    <property type="molecule type" value="Genomic_DNA"/>
</dbReference>
<proteinExistence type="predicted"/>
<comment type="caution">
    <text evidence="1">The sequence shown here is derived from an EMBL/GenBank/DDBJ whole genome shotgun (WGS) entry which is preliminary data.</text>
</comment>
<sequence length="64" mass="7383">MSDHDAACAHIFCRIRTAGFFARRDRYECIHCGLLTRGYDSIDRVMTRPIHPHMSVAVRGYNTL</sequence>
<accession>A0ABQ2N6U9</accession>
<evidence type="ECO:0000313" key="1">
    <source>
        <dbReference type="EMBL" id="GGO86704.1"/>
    </source>
</evidence>
<dbReference type="RefSeq" id="WP_188782800.1">
    <property type="nucleotide sequence ID" value="NZ_BMNI01000001.1"/>
</dbReference>
<dbReference type="Proteomes" id="UP000655410">
    <property type="component" value="Unassembled WGS sequence"/>
</dbReference>
<protein>
    <recommendedName>
        <fullName evidence="3">Transposase</fullName>
    </recommendedName>
</protein>
<evidence type="ECO:0000313" key="2">
    <source>
        <dbReference type="Proteomes" id="UP000655410"/>
    </source>
</evidence>
<evidence type="ECO:0008006" key="3">
    <source>
        <dbReference type="Google" id="ProtNLM"/>
    </source>
</evidence>
<organism evidence="1 2">
    <name type="scientific">Nocardioides phosphati</name>
    <dbReference type="NCBI Taxonomy" id="1867775"/>
    <lineage>
        <taxon>Bacteria</taxon>
        <taxon>Bacillati</taxon>
        <taxon>Actinomycetota</taxon>
        <taxon>Actinomycetes</taxon>
        <taxon>Propionibacteriales</taxon>
        <taxon>Nocardioidaceae</taxon>
        <taxon>Nocardioides</taxon>
    </lineage>
</organism>
<name>A0ABQ2N6U9_9ACTN</name>